<keyword evidence="2" id="KW-1185">Reference proteome</keyword>
<dbReference type="AlphaFoldDB" id="C4G8E9"/>
<dbReference type="eggNOG" id="ENOG502Z9TG">
    <property type="taxonomic scope" value="Bacteria"/>
</dbReference>
<dbReference type="EMBL" id="ACIP02000001">
    <property type="protein sequence ID" value="EEP28896.1"/>
    <property type="molecule type" value="Genomic_DNA"/>
</dbReference>
<organism evidence="1 2">
    <name type="scientific">Shuttleworthella satelles DSM 14600</name>
    <dbReference type="NCBI Taxonomy" id="626523"/>
    <lineage>
        <taxon>Bacteria</taxon>
        <taxon>Bacillati</taxon>
        <taxon>Bacillota</taxon>
        <taxon>Clostridia</taxon>
        <taxon>Lachnospirales</taxon>
        <taxon>Lachnospiraceae</taxon>
        <taxon>Shuttleworthella</taxon>
    </lineage>
</organism>
<reference evidence="1" key="1">
    <citation type="submission" date="2009-04" db="EMBL/GenBank/DDBJ databases">
        <authorList>
            <person name="Weinstock G."/>
            <person name="Sodergren E."/>
            <person name="Clifton S."/>
            <person name="Fulton L."/>
            <person name="Fulton B."/>
            <person name="Courtney L."/>
            <person name="Fronick C."/>
            <person name="Harrison M."/>
            <person name="Strong C."/>
            <person name="Farmer C."/>
            <person name="Delahaunty K."/>
            <person name="Markovic C."/>
            <person name="Hall O."/>
            <person name="Minx P."/>
            <person name="Tomlinson C."/>
            <person name="Mitreva M."/>
            <person name="Nelson J."/>
            <person name="Hou S."/>
            <person name="Wollam A."/>
            <person name="Pepin K.H."/>
            <person name="Johnson M."/>
            <person name="Bhonagiri V."/>
            <person name="Nash W.E."/>
            <person name="Warren W."/>
            <person name="Chinwalla A."/>
            <person name="Mardis E.R."/>
            <person name="Wilson R.K."/>
        </authorList>
    </citation>
    <scope>NUCLEOTIDE SEQUENCE [LARGE SCALE GENOMIC DNA]</scope>
    <source>
        <strain evidence="1">DSM 14600</strain>
    </source>
</reference>
<name>C4G8E9_9FIRM</name>
<dbReference type="Proteomes" id="UP000003494">
    <property type="component" value="Unassembled WGS sequence"/>
</dbReference>
<evidence type="ECO:0000313" key="1">
    <source>
        <dbReference type="EMBL" id="EEP28896.1"/>
    </source>
</evidence>
<gene>
    <name evidence="1" type="ORF">GCWU000342_00245</name>
</gene>
<protein>
    <submittedName>
        <fullName evidence="1">Uncharacterized protein</fullName>
    </submittedName>
</protein>
<sequence>MPRGLCLTEKGKPWPGRGRTVKRVFENRGITYNIQRKYQLHIDGEGVRYQSANGKKSLDIKFAELGSIFLLTYCSSNRDYLVTFRDSEGKDIGEIHTDVLADDGCHNVRETKSLLIAHAESKLPRSFPDNLDSLNMKIAFSLAEKEISIKDGILIGAKHQVKLSEIRRVKCGTNGTLSYLTVHTKDKGGFLDLPDMKVPVNELTLPILEAVLARNTGKVIDFSRGNGFDQKTCEFVLIRYMNSTFFENEDGSVTDDWHRTAYDHIHSYHADIVIPEDGLEL</sequence>
<proteinExistence type="predicted"/>
<comment type="caution">
    <text evidence="1">The sequence shown here is derived from an EMBL/GenBank/DDBJ whole genome shotgun (WGS) entry which is preliminary data.</text>
</comment>
<dbReference type="HOGENOM" id="CLU_1081157_0_0_9"/>
<accession>C4G8E9</accession>
<dbReference type="STRING" id="626523.GCWU000342_00245"/>
<evidence type="ECO:0000313" key="2">
    <source>
        <dbReference type="Proteomes" id="UP000003494"/>
    </source>
</evidence>